<protein>
    <submittedName>
        <fullName evidence="7">Uncharacterized protein LOC109469955</fullName>
    </submittedName>
</protein>
<keyword evidence="1" id="KW-0433">Leucine-rich repeat</keyword>
<feature type="region of interest" description="Disordered" evidence="3">
    <location>
        <begin position="567"/>
        <end position="623"/>
    </location>
</feature>
<dbReference type="SUPFAM" id="SSF52058">
    <property type="entry name" value="L domain-like"/>
    <property type="match status" value="1"/>
</dbReference>
<dbReference type="Proteomes" id="UP000515135">
    <property type="component" value="Unplaced"/>
</dbReference>
<dbReference type="InterPro" id="IPR032675">
    <property type="entry name" value="LRR_dom_sf"/>
</dbReference>
<keyword evidence="2" id="KW-0677">Repeat</keyword>
<evidence type="ECO:0000313" key="6">
    <source>
        <dbReference type="Proteomes" id="UP000515135"/>
    </source>
</evidence>
<evidence type="ECO:0000256" key="1">
    <source>
        <dbReference type="ARBA" id="ARBA00022614"/>
    </source>
</evidence>
<dbReference type="PANTHER" id="PTHR24367">
    <property type="entry name" value="LEUCINE-RICH REPEAT-CONTAINING PROTEIN"/>
    <property type="match status" value="1"/>
</dbReference>
<reference evidence="7" key="1">
    <citation type="submission" date="2025-08" db="UniProtKB">
        <authorList>
            <consortium name="RefSeq"/>
        </authorList>
    </citation>
    <scope>IDENTIFICATION</scope>
    <source>
        <tissue evidence="7">Gonad</tissue>
    </source>
</reference>
<keyword evidence="4" id="KW-0472">Membrane</keyword>
<feature type="compositionally biased region" description="Polar residues" evidence="3">
    <location>
        <begin position="480"/>
        <end position="500"/>
    </location>
</feature>
<dbReference type="SMART" id="SM00369">
    <property type="entry name" value="LRR_TYP"/>
    <property type="match status" value="4"/>
</dbReference>
<feature type="compositionally biased region" description="Polar residues" evidence="3">
    <location>
        <begin position="608"/>
        <end position="623"/>
    </location>
</feature>
<dbReference type="KEGG" id="bbel:109469955"/>
<keyword evidence="6" id="KW-1185">Reference proteome</keyword>
<feature type="compositionally biased region" description="Basic and acidic residues" evidence="3">
    <location>
        <begin position="290"/>
        <end position="302"/>
    </location>
</feature>
<feature type="signal peptide" evidence="5">
    <location>
        <begin position="1"/>
        <end position="23"/>
    </location>
</feature>
<proteinExistence type="predicted"/>
<feature type="chain" id="PRO_5027858300" evidence="5">
    <location>
        <begin position="24"/>
        <end position="623"/>
    </location>
</feature>
<feature type="region of interest" description="Disordered" evidence="3">
    <location>
        <begin position="401"/>
        <end position="500"/>
    </location>
</feature>
<evidence type="ECO:0000256" key="4">
    <source>
        <dbReference type="SAM" id="Phobius"/>
    </source>
</evidence>
<dbReference type="InterPro" id="IPR003591">
    <property type="entry name" value="Leu-rich_rpt_typical-subtyp"/>
</dbReference>
<evidence type="ECO:0000256" key="3">
    <source>
        <dbReference type="SAM" id="MobiDB-lite"/>
    </source>
</evidence>
<evidence type="ECO:0000313" key="7">
    <source>
        <dbReference type="RefSeq" id="XP_019624279.1"/>
    </source>
</evidence>
<feature type="region of interest" description="Disordered" evidence="3">
    <location>
        <begin position="513"/>
        <end position="541"/>
    </location>
</feature>
<dbReference type="RefSeq" id="XP_019624279.1">
    <property type="nucleotide sequence ID" value="XM_019768720.1"/>
</dbReference>
<dbReference type="PANTHER" id="PTHR24367:SF318">
    <property type="entry name" value="LEUCINE-RICH GLIOMA-INACTIVATED PROTEIN 1-LIKE"/>
    <property type="match status" value="1"/>
</dbReference>
<name>A0A6P4YRE4_BRABE</name>
<dbReference type="OrthoDB" id="1574204at2759"/>
<organism evidence="6 7">
    <name type="scientific">Branchiostoma belcheri</name>
    <name type="common">Amphioxus</name>
    <dbReference type="NCBI Taxonomy" id="7741"/>
    <lineage>
        <taxon>Eukaryota</taxon>
        <taxon>Metazoa</taxon>
        <taxon>Chordata</taxon>
        <taxon>Cephalochordata</taxon>
        <taxon>Leptocardii</taxon>
        <taxon>Amphioxiformes</taxon>
        <taxon>Branchiostomatidae</taxon>
        <taxon>Branchiostoma</taxon>
    </lineage>
</organism>
<evidence type="ECO:0000256" key="5">
    <source>
        <dbReference type="SAM" id="SignalP"/>
    </source>
</evidence>
<keyword evidence="5" id="KW-0732">Signal</keyword>
<dbReference type="InterPro" id="IPR001611">
    <property type="entry name" value="Leu-rich_rpt"/>
</dbReference>
<keyword evidence="4" id="KW-1133">Transmembrane helix</keyword>
<keyword evidence="4" id="KW-0812">Transmembrane</keyword>
<dbReference type="InterPro" id="IPR051295">
    <property type="entry name" value="LGI_related"/>
</dbReference>
<accession>A0A6P4YRE4</accession>
<dbReference type="AlphaFoldDB" id="A0A6P4YRE4"/>
<dbReference type="Pfam" id="PF13855">
    <property type="entry name" value="LRR_8"/>
    <property type="match status" value="1"/>
</dbReference>
<sequence length="623" mass="68087">MVQRRALGLLLLVCSPLLLVLEAAQQCPYSCYTKGGNSCLCPDPKWKGSPCSWLGHGGPYNFPACLDAIATGFPKETTSILIERLTSPTLFEQSFHDLRILVRLVHLSIRKSNVSTIQPGAFRGLQHLTHLYLKDDRISSLEPDTFIGLPKLAVLLLEKNAISTISQHAFRGLPKLQILRLSENRLTSVPVHALQDLYPQPGIILMVDLQMNHIATIDEDVVRLSQAHRLNLMIVNNALRCDKNLTGFVCSLPHHPSYISASDSLKCASPPELRGTNLTALANEICHTDKEVPQQQETKSKPFSEPPMTTTVSRNTELTSPQILYSETIPTEGYTHTGMPQNMPVSENTTQMDYVIVLGGGPLIANPKDVNITAITLAAVVPSLLITVILLIIKFCRGTDLPQQDAPRESDEEATSSRTAEADNIEPYAVAYAADSAEMEEQDRNSTTSGRPAGNKTTEDNYAIQPYAVAYGDSAEPGGQNINSTTSRRPIPPTSNKTTEDNYTIQPYAVAYDDSAEPGGQNINSTTSRRPIPPTSNKTTEDNYKIQPYAVAYAEDNGTIQPYAVAYDDQPGPQLQSHAQASLDEAQPYAVGYPDSPQATRSRAEANLTPQENSSCEETSVKQ</sequence>
<dbReference type="Gene3D" id="3.80.10.10">
    <property type="entry name" value="Ribonuclease Inhibitor"/>
    <property type="match status" value="1"/>
</dbReference>
<feature type="transmembrane region" description="Helical" evidence="4">
    <location>
        <begin position="372"/>
        <end position="393"/>
    </location>
</feature>
<dbReference type="GeneID" id="109469955"/>
<feature type="region of interest" description="Disordered" evidence="3">
    <location>
        <begin position="290"/>
        <end position="313"/>
    </location>
</feature>
<gene>
    <name evidence="7" type="primary">LOC109469955</name>
</gene>
<evidence type="ECO:0000256" key="2">
    <source>
        <dbReference type="ARBA" id="ARBA00022737"/>
    </source>
</evidence>